<dbReference type="Gene3D" id="2.70.70.10">
    <property type="entry name" value="Glucose Permease (Domain IIA)"/>
    <property type="match status" value="1"/>
</dbReference>
<dbReference type="Proteomes" id="UP000297834">
    <property type="component" value="Unassembled WGS sequence"/>
</dbReference>
<name>A0A4Y7XCJ2_9GAMM</name>
<gene>
    <name evidence="2" type="ORF">E2B99_07505</name>
</gene>
<dbReference type="STRING" id="1120977.GCA_000619845_02592"/>
<reference evidence="2 3" key="1">
    <citation type="submission" date="2019-03" db="EMBL/GenBank/DDBJ databases">
        <title>Alkanindiges illinoisensis: a potential pathogenic isolated from ascites of a gastric cancer patient with abdominal metastasis.</title>
        <authorList>
            <person name="Hu X."/>
            <person name="Yang B."/>
            <person name="Yan X."/>
            <person name="Lin L."/>
            <person name="Zhao H."/>
            <person name="Zhou F."/>
            <person name="Su B."/>
            <person name="Chen J."/>
            <person name="Rui Y."/>
            <person name="Wang Q."/>
            <person name="Zheng L."/>
        </authorList>
    </citation>
    <scope>NUCLEOTIDE SEQUENCE [LARGE SCALE GENOMIC DNA]</scope>
    <source>
        <strain evidence="2 3">NFYY 23406</strain>
    </source>
</reference>
<protein>
    <submittedName>
        <fullName evidence="2">M23 family metallopeptidase</fullName>
    </submittedName>
</protein>
<accession>A0A4Y7XCJ2</accession>
<evidence type="ECO:0000259" key="1">
    <source>
        <dbReference type="Pfam" id="PF01551"/>
    </source>
</evidence>
<dbReference type="EMBL" id="SNTY01000025">
    <property type="protein sequence ID" value="TEU26942.1"/>
    <property type="molecule type" value="Genomic_DNA"/>
</dbReference>
<proteinExistence type="predicted"/>
<dbReference type="AlphaFoldDB" id="A0A4Y7XCJ2"/>
<dbReference type="Pfam" id="PF01551">
    <property type="entry name" value="Peptidase_M23"/>
    <property type="match status" value="1"/>
</dbReference>
<sequence>MGGEYNGEMSVLATAEDDGIQQQIDEISRQAQARQDNLGQLSQALTVTRSYRSSGSVAPESNLNVNANALLAIEPIANARVSSKFGYRTMSGRGEYHPGIDLAAPTGTPIYATGDGIVIRAGWVNGYGNLVEIDHGNGLITRYGHASRLYVSVGDVVKANQNIAAVGCTGRCTGPHVHYEVLKDGKRENPATYLALAPKRES</sequence>
<dbReference type="CDD" id="cd12797">
    <property type="entry name" value="M23_peptidase"/>
    <property type="match status" value="1"/>
</dbReference>
<dbReference type="InterPro" id="IPR016047">
    <property type="entry name" value="M23ase_b-sheet_dom"/>
</dbReference>
<dbReference type="OrthoDB" id="9815245at2"/>
<feature type="domain" description="M23ase beta-sheet core" evidence="1">
    <location>
        <begin position="96"/>
        <end position="190"/>
    </location>
</feature>
<dbReference type="InterPro" id="IPR050570">
    <property type="entry name" value="Cell_wall_metabolism_enzyme"/>
</dbReference>
<dbReference type="InterPro" id="IPR011055">
    <property type="entry name" value="Dup_hybrid_motif"/>
</dbReference>
<dbReference type="PANTHER" id="PTHR21666:SF286">
    <property type="entry name" value="LIPOPROTEIN NLPD"/>
    <property type="match status" value="1"/>
</dbReference>
<organism evidence="2 3">
    <name type="scientific">Alkanindiges illinoisensis</name>
    <dbReference type="NCBI Taxonomy" id="197183"/>
    <lineage>
        <taxon>Bacteria</taxon>
        <taxon>Pseudomonadati</taxon>
        <taxon>Pseudomonadota</taxon>
        <taxon>Gammaproteobacteria</taxon>
        <taxon>Moraxellales</taxon>
        <taxon>Moraxellaceae</taxon>
        <taxon>Alkanindiges</taxon>
    </lineage>
</organism>
<evidence type="ECO:0000313" key="3">
    <source>
        <dbReference type="Proteomes" id="UP000297834"/>
    </source>
</evidence>
<dbReference type="SUPFAM" id="SSF51261">
    <property type="entry name" value="Duplicated hybrid motif"/>
    <property type="match status" value="1"/>
</dbReference>
<dbReference type="GO" id="GO:0004222">
    <property type="term" value="F:metalloendopeptidase activity"/>
    <property type="evidence" value="ECO:0007669"/>
    <property type="project" value="TreeGrafter"/>
</dbReference>
<dbReference type="PANTHER" id="PTHR21666">
    <property type="entry name" value="PEPTIDASE-RELATED"/>
    <property type="match status" value="1"/>
</dbReference>
<evidence type="ECO:0000313" key="2">
    <source>
        <dbReference type="EMBL" id="TEU26942.1"/>
    </source>
</evidence>
<comment type="caution">
    <text evidence="2">The sequence shown here is derived from an EMBL/GenBank/DDBJ whole genome shotgun (WGS) entry which is preliminary data.</text>
</comment>
<keyword evidence="3" id="KW-1185">Reference proteome</keyword>